<sequence>MFQSKKRIYIILVLAACIFLGLYYSLRNKDKTEERFRELSKKQRIYEKRDLGDLPENYDQFSFSEFSDEQIAKILQEKYGKNIDNPRVQFALLEELMKELPKLYPDRWVEKLNEILQLAFPEKAMELFRLSEKMYSYNVFREKNMIRLGMMSEADRRKEVWKERYRLFGEKADEIWAIEKKMQNVSDALQRIQESPPGNIDAKLSSFKSTLKENFGKELPQVLAKRQQTLTEGFVQSVQKDLKIMSFAERKSTLRDIREAMGMDQAALNRWDALEDEREQKWKNLETYRNLRSKLLGGKTTLSPEKEKELEGLRTKLFGEEAEIIRNEEASGYYRTLEERTFGIN</sequence>
<dbReference type="Proteomes" id="UP000245133">
    <property type="component" value="Unassembled WGS sequence"/>
</dbReference>
<evidence type="ECO:0000313" key="2">
    <source>
        <dbReference type="EMBL" id="GBF50582.1"/>
    </source>
</evidence>
<organism evidence="2 3">
    <name type="scientific">Leptospira ryugenii</name>
    <dbReference type="NCBI Taxonomy" id="1917863"/>
    <lineage>
        <taxon>Bacteria</taxon>
        <taxon>Pseudomonadati</taxon>
        <taxon>Spirochaetota</taxon>
        <taxon>Spirochaetia</taxon>
        <taxon>Leptospirales</taxon>
        <taxon>Leptospiraceae</taxon>
        <taxon>Leptospira</taxon>
    </lineage>
</organism>
<accession>A0A2P2E139</accession>
<dbReference type="AlphaFoldDB" id="A0A2P2E139"/>
<keyword evidence="1" id="KW-0472">Membrane</keyword>
<dbReference type="OrthoDB" id="318927at2"/>
<dbReference type="EMBL" id="BFBB01000005">
    <property type="protein sequence ID" value="GBF50582.1"/>
    <property type="molecule type" value="Genomic_DNA"/>
</dbReference>
<keyword evidence="1" id="KW-0812">Transmembrane</keyword>
<gene>
    <name evidence="2" type="ORF">LPTSP4_21080</name>
</gene>
<evidence type="ECO:0000313" key="3">
    <source>
        <dbReference type="Proteomes" id="UP000245133"/>
    </source>
</evidence>
<comment type="caution">
    <text evidence="2">The sequence shown here is derived from an EMBL/GenBank/DDBJ whole genome shotgun (WGS) entry which is preliminary data.</text>
</comment>
<keyword evidence="1" id="KW-1133">Transmembrane helix</keyword>
<proteinExistence type="predicted"/>
<keyword evidence="3" id="KW-1185">Reference proteome</keyword>
<dbReference type="SUPFAM" id="SSF158855">
    <property type="entry name" value="Lipase chaperone-like"/>
    <property type="match status" value="1"/>
</dbReference>
<protein>
    <recommendedName>
        <fullName evidence="4">Lipase modulator</fullName>
    </recommendedName>
</protein>
<evidence type="ECO:0000256" key="1">
    <source>
        <dbReference type="SAM" id="Phobius"/>
    </source>
</evidence>
<dbReference type="RefSeq" id="WP_108976493.1">
    <property type="nucleotide sequence ID" value="NZ_BFBB01000005.1"/>
</dbReference>
<name>A0A2P2E139_9LEPT</name>
<feature type="transmembrane region" description="Helical" evidence="1">
    <location>
        <begin position="7"/>
        <end position="26"/>
    </location>
</feature>
<evidence type="ECO:0008006" key="4">
    <source>
        <dbReference type="Google" id="ProtNLM"/>
    </source>
</evidence>
<reference evidence="2 3" key="1">
    <citation type="submission" date="2018-02" db="EMBL/GenBank/DDBJ databases">
        <title>Novel Leptospira species isolated from soil and water in Japan.</title>
        <authorList>
            <person name="Nakao R."/>
            <person name="Masuzawa T."/>
        </authorList>
    </citation>
    <scope>NUCLEOTIDE SEQUENCE [LARGE SCALE GENOMIC DNA]</scope>
    <source>
        <strain evidence="2 3">YH101</strain>
    </source>
</reference>